<dbReference type="HOGENOM" id="CLU_780795_0_0_1"/>
<dbReference type="Pfam" id="PF14616">
    <property type="entry name" value="Rua1_C"/>
    <property type="match status" value="1"/>
</dbReference>
<name>Q6BNJ5_DEBHA</name>
<reference evidence="2 3" key="1">
    <citation type="journal article" date="2004" name="Nature">
        <title>Genome evolution in yeasts.</title>
        <authorList>
            <consortium name="Genolevures"/>
            <person name="Dujon B."/>
            <person name="Sherman D."/>
            <person name="Fischer G."/>
            <person name="Durrens P."/>
            <person name="Casaregola S."/>
            <person name="Lafontaine I."/>
            <person name="de Montigny J."/>
            <person name="Marck C."/>
            <person name="Neuveglise C."/>
            <person name="Talla E."/>
            <person name="Goffard N."/>
            <person name="Frangeul L."/>
            <person name="Aigle M."/>
            <person name="Anthouard V."/>
            <person name="Babour A."/>
            <person name="Barbe V."/>
            <person name="Barnay S."/>
            <person name="Blanchin S."/>
            <person name="Beckerich J.M."/>
            <person name="Beyne E."/>
            <person name="Bleykasten C."/>
            <person name="Boisrame A."/>
            <person name="Boyer J."/>
            <person name="Cattolico L."/>
            <person name="Confanioleri F."/>
            <person name="de Daruvar A."/>
            <person name="Despons L."/>
            <person name="Fabre E."/>
            <person name="Fairhead C."/>
            <person name="Ferry-Dumazet H."/>
            <person name="Groppi A."/>
            <person name="Hantraye F."/>
            <person name="Hennequin C."/>
            <person name="Jauniaux N."/>
            <person name="Joyet P."/>
            <person name="Kachouri R."/>
            <person name="Kerrest A."/>
            <person name="Koszul R."/>
            <person name="Lemaire M."/>
            <person name="Lesur I."/>
            <person name="Ma L."/>
            <person name="Muller H."/>
            <person name="Nicaud J.M."/>
            <person name="Nikolski M."/>
            <person name="Oztas S."/>
            <person name="Ozier-Kalogeropoulos O."/>
            <person name="Pellenz S."/>
            <person name="Potier S."/>
            <person name="Richard G.F."/>
            <person name="Straub M.L."/>
            <person name="Suleau A."/>
            <person name="Swennene D."/>
            <person name="Tekaia F."/>
            <person name="Wesolowski-Louvel M."/>
            <person name="Westhof E."/>
            <person name="Wirth B."/>
            <person name="Zeniou-Meyer M."/>
            <person name="Zivanovic I."/>
            <person name="Bolotin-Fukuhara M."/>
            <person name="Thierry A."/>
            <person name="Bouchier C."/>
            <person name="Caudron B."/>
            <person name="Scarpelli C."/>
            <person name="Gaillardin C."/>
            <person name="Weissenbach J."/>
            <person name="Wincker P."/>
            <person name="Souciet J.L."/>
        </authorList>
    </citation>
    <scope>NUCLEOTIDE SEQUENCE [LARGE SCALE GENOMIC DNA]</scope>
    <source>
        <strain evidence="3">ATCC 36239 / CBS 767 / BCRC 21394 / JCM 1990 / NBRC 0083 / IGC 2968</strain>
    </source>
</reference>
<dbReference type="KEGG" id="dha:DEHA2E21186g"/>
<dbReference type="InterPro" id="IPR028012">
    <property type="entry name" value="Rua1_C"/>
</dbReference>
<dbReference type="RefSeq" id="XP_460225.2">
    <property type="nucleotide sequence ID" value="XM_460225.1"/>
</dbReference>
<organism evidence="2 3">
    <name type="scientific">Debaryomyces hansenii (strain ATCC 36239 / CBS 767 / BCRC 21394 / JCM 1990 / NBRC 0083 / IGC 2968)</name>
    <name type="common">Yeast</name>
    <name type="synonym">Torulaspora hansenii</name>
    <dbReference type="NCBI Taxonomy" id="284592"/>
    <lineage>
        <taxon>Eukaryota</taxon>
        <taxon>Fungi</taxon>
        <taxon>Dikarya</taxon>
        <taxon>Ascomycota</taxon>
        <taxon>Saccharomycotina</taxon>
        <taxon>Pichiomycetes</taxon>
        <taxon>Debaryomycetaceae</taxon>
        <taxon>Debaryomyces</taxon>
    </lineage>
</organism>
<dbReference type="eggNOG" id="ENOG502SZ9T">
    <property type="taxonomic scope" value="Eukaryota"/>
</dbReference>
<dbReference type="EMBL" id="CR382137">
    <property type="protein sequence ID" value="CAG88498.2"/>
    <property type="molecule type" value="Genomic_DNA"/>
</dbReference>
<keyword evidence="3" id="KW-1185">Reference proteome</keyword>
<dbReference type="VEuPathDB" id="FungiDB:DEHA2E21186g"/>
<dbReference type="Proteomes" id="UP000000599">
    <property type="component" value="Chromosome E"/>
</dbReference>
<evidence type="ECO:0000259" key="1">
    <source>
        <dbReference type="Pfam" id="PF14616"/>
    </source>
</evidence>
<dbReference type="AlphaFoldDB" id="Q6BNJ5"/>
<accession>Q6BNJ5</accession>
<evidence type="ECO:0000313" key="2">
    <source>
        <dbReference type="EMBL" id="CAG88498.2"/>
    </source>
</evidence>
<evidence type="ECO:0000313" key="3">
    <source>
        <dbReference type="Proteomes" id="UP000000599"/>
    </source>
</evidence>
<feature type="domain" description="Transcription regulator Rua1 C-terminal" evidence="1">
    <location>
        <begin position="243"/>
        <end position="354"/>
    </location>
</feature>
<dbReference type="GeneID" id="2902142"/>
<gene>
    <name evidence="2" type="ordered locus">DEHA2E21186g</name>
</gene>
<dbReference type="OrthoDB" id="4096316at2759"/>
<protein>
    <submittedName>
        <fullName evidence="2">DEHA2E21186p</fullName>
    </submittedName>
</protein>
<dbReference type="InParanoid" id="Q6BNJ5"/>
<proteinExistence type="predicted"/>
<sequence length="355" mass="40867">MSIVVVSSKLLMNFCCKNNGYDFSREYGRMDGGLELQQMTWKSCSTVLLNSHKEETDRNETLVELDEGVDVSEIISLIGSCGTNSYIELFDSSLVCEEDQSDSTINDLDFKRDDIHVVPTVSSNTDLPTINISPPTPENKSMVCFRPRSGDKSYLTVPPKPIKGDYYGKQFWIKCGKMLTNSIPSCISKDLVIPNENVIQLLQEEEFKVCNINRTHYTRGANSPFTDLYSKFCYKHNKRFNKYIPYRTEFLRYSKDQRGEINLYSKCGLCPFCPCIVFKNMETVDYYDHLSLLHGITRHNSLVPNPRYFGLYKFVKDGVVYHHQGVTCTICGDVLKINNSKSLYNYMKHYRDKHS</sequence>